<dbReference type="InterPro" id="IPR008775">
    <property type="entry name" value="Phytyl_CoA_dOase-like"/>
</dbReference>
<evidence type="ECO:0000313" key="4">
    <source>
        <dbReference type="Proteomes" id="UP000295684"/>
    </source>
</evidence>
<evidence type="ECO:0000313" key="5">
    <source>
        <dbReference type="Proteomes" id="UP000622648"/>
    </source>
</evidence>
<evidence type="ECO:0000313" key="2">
    <source>
        <dbReference type="EMBL" id="GGE71405.1"/>
    </source>
</evidence>
<proteinExistence type="predicted"/>
<gene>
    <name evidence="3" type="ORF">EV200_1182</name>
    <name evidence="2" type="ORF">GCM10011413_42710</name>
</gene>
<dbReference type="EMBL" id="BMJO01000017">
    <property type="protein sequence ID" value="GGE71405.1"/>
    <property type="molecule type" value="Genomic_DNA"/>
</dbReference>
<organism evidence="3 4">
    <name type="scientific">Pedobacter psychrotolerans</name>
    <dbReference type="NCBI Taxonomy" id="1843235"/>
    <lineage>
        <taxon>Bacteria</taxon>
        <taxon>Pseudomonadati</taxon>
        <taxon>Bacteroidota</taxon>
        <taxon>Sphingobacteriia</taxon>
        <taxon>Sphingobacteriales</taxon>
        <taxon>Sphingobacteriaceae</taxon>
        <taxon>Pedobacter</taxon>
    </lineage>
</organism>
<dbReference type="AlphaFoldDB" id="A0A4V6NMW9"/>
<reference evidence="3 4" key="3">
    <citation type="submission" date="2019-03" db="EMBL/GenBank/DDBJ databases">
        <title>Genomic Encyclopedia of Type Strains, Phase IV (KMG-IV): sequencing the most valuable type-strain genomes for metagenomic binning, comparative biology and taxonomic classification.</title>
        <authorList>
            <person name="Goeker M."/>
        </authorList>
    </citation>
    <scope>NUCLEOTIDE SEQUENCE [LARGE SCALE GENOMIC DNA]</scope>
    <source>
        <strain evidence="3 4">DSM 103236</strain>
    </source>
</reference>
<comment type="caution">
    <text evidence="3">The sequence shown here is derived from an EMBL/GenBank/DDBJ whole genome shotgun (WGS) entry which is preliminary data.</text>
</comment>
<dbReference type="Pfam" id="PF05721">
    <property type="entry name" value="PhyH"/>
    <property type="match status" value="1"/>
</dbReference>
<reference evidence="2" key="4">
    <citation type="submission" date="2024-05" db="EMBL/GenBank/DDBJ databases">
        <authorList>
            <person name="Sun Q."/>
            <person name="Zhou Y."/>
        </authorList>
    </citation>
    <scope>NUCLEOTIDE SEQUENCE</scope>
    <source>
        <strain evidence="2">CGMCC 1.15644</strain>
    </source>
</reference>
<dbReference type="PANTHER" id="PTHR20883:SF48">
    <property type="entry name" value="ECTOINE DIOXYGENASE"/>
    <property type="match status" value="1"/>
</dbReference>
<reference evidence="2" key="1">
    <citation type="journal article" date="2014" name="Int. J. Syst. Evol. Microbiol.">
        <title>Complete genome of a new Firmicutes species belonging to the dominant human colonic microbiota ('Ruminococcus bicirculans') reveals two chromosomes and a selective capacity to utilize plant glucans.</title>
        <authorList>
            <consortium name="NISC Comparative Sequencing Program"/>
            <person name="Wegmann U."/>
            <person name="Louis P."/>
            <person name="Goesmann A."/>
            <person name="Henrissat B."/>
            <person name="Duncan S.H."/>
            <person name="Flint H.J."/>
        </authorList>
    </citation>
    <scope>NUCLEOTIDE SEQUENCE</scope>
    <source>
        <strain evidence="2">CGMCC 1.15644</strain>
    </source>
</reference>
<reference evidence="5" key="2">
    <citation type="journal article" date="2019" name="Int. J. Syst. Evol. Microbiol.">
        <title>The Global Catalogue of Microorganisms (GCM) 10K type strain sequencing project: providing services to taxonomists for standard genome sequencing and annotation.</title>
        <authorList>
            <consortium name="The Broad Institute Genomics Platform"/>
            <consortium name="The Broad Institute Genome Sequencing Center for Infectious Disease"/>
            <person name="Wu L."/>
            <person name="Ma J."/>
        </authorList>
    </citation>
    <scope>NUCLEOTIDE SEQUENCE [LARGE SCALE GENOMIC DNA]</scope>
    <source>
        <strain evidence="5">CGMCC 1.15644</strain>
    </source>
</reference>
<keyword evidence="5" id="KW-1185">Reference proteome</keyword>
<dbReference type="OrthoDB" id="9791262at2"/>
<accession>A0A4V6NMW9</accession>
<dbReference type="PANTHER" id="PTHR20883">
    <property type="entry name" value="PHYTANOYL-COA DIOXYGENASE DOMAIN CONTAINING 1"/>
    <property type="match status" value="1"/>
</dbReference>
<dbReference type="GO" id="GO:0005506">
    <property type="term" value="F:iron ion binding"/>
    <property type="evidence" value="ECO:0007669"/>
    <property type="project" value="UniProtKB-ARBA"/>
</dbReference>
<dbReference type="Gene3D" id="2.60.120.620">
    <property type="entry name" value="q2cbj1_9rhob like domain"/>
    <property type="match status" value="1"/>
</dbReference>
<dbReference type="SUPFAM" id="SSF51197">
    <property type="entry name" value="Clavaminate synthase-like"/>
    <property type="match status" value="1"/>
</dbReference>
<dbReference type="Proteomes" id="UP000295684">
    <property type="component" value="Unassembled WGS sequence"/>
</dbReference>
<evidence type="ECO:0000313" key="3">
    <source>
        <dbReference type="EMBL" id="TCO17345.1"/>
    </source>
</evidence>
<dbReference type="Proteomes" id="UP000622648">
    <property type="component" value="Unassembled WGS sequence"/>
</dbReference>
<protein>
    <submittedName>
        <fullName evidence="3">Ectoine hydroxylase</fullName>
    </submittedName>
    <submittedName>
        <fullName evidence="2">L-proline 4-hydroxylase</fullName>
    </submittedName>
</protein>
<comment type="cofactor">
    <cofactor evidence="1">
        <name>Fe(2+)</name>
        <dbReference type="ChEBI" id="CHEBI:29033"/>
    </cofactor>
</comment>
<dbReference type="RefSeq" id="WP_132536548.1">
    <property type="nucleotide sequence ID" value="NZ_BMJO01000017.1"/>
</dbReference>
<name>A0A4V6NMW9_9SPHI</name>
<dbReference type="GO" id="GO:0016706">
    <property type="term" value="F:2-oxoglutarate-dependent dioxygenase activity"/>
    <property type="evidence" value="ECO:0007669"/>
    <property type="project" value="UniProtKB-ARBA"/>
</dbReference>
<sequence length="276" mass="31699">MKLTEEQIQSYNENGYLQIEDYLSSQEVQTLYNELPKTIETNSPRVILENDGSIRSIFAPHFINESYKRLSQLDRFVIPAKQLIGSQIYLHQFKINSKKALKGDWWEWHQDFPYWHLDDGIKMPDLTSIMLYLQDTSASNGALMLIPKSHKLGIVKFANKGSELNPKQPQYSDNWNKDYLSSLNSNIKFTIDHSLLKDLAEKNGIVTVSGKKGSVIFFHGNLFHASNINLTPFDRDAVLLTYNSIHNLPSNTKNPRPSFLVGQDYEPIEHLVAEIK</sequence>
<evidence type="ECO:0000256" key="1">
    <source>
        <dbReference type="ARBA" id="ARBA00001954"/>
    </source>
</evidence>
<dbReference type="EMBL" id="SLWO01000018">
    <property type="protein sequence ID" value="TCO17345.1"/>
    <property type="molecule type" value="Genomic_DNA"/>
</dbReference>